<dbReference type="RefSeq" id="WP_394838823.1">
    <property type="nucleotide sequence ID" value="NZ_CP089929.1"/>
</dbReference>
<feature type="compositionally biased region" description="Gly residues" evidence="7">
    <location>
        <begin position="181"/>
        <end position="190"/>
    </location>
</feature>
<organism evidence="8 9">
    <name type="scientific">Pendulispora rubella</name>
    <dbReference type="NCBI Taxonomy" id="2741070"/>
    <lineage>
        <taxon>Bacteria</taxon>
        <taxon>Pseudomonadati</taxon>
        <taxon>Myxococcota</taxon>
        <taxon>Myxococcia</taxon>
        <taxon>Myxococcales</taxon>
        <taxon>Sorangiineae</taxon>
        <taxon>Pendulisporaceae</taxon>
        <taxon>Pendulispora</taxon>
    </lineage>
</organism>
<dbReference type="Pfam" id="PF01250">
    <property type="entry name" value="Ribosomal_S6"/>
    <property type="match status" value="1"/>
</dbReference>
<feature type="region of interest" description="Disordered" evidence="7">
    <location>
        <begin position="126"/>
        <end position="190"/>
    </location>
</feature>
<dbReference type="PANTHER" id="PTHR21011:SF1">
    <property type="entry name" value="SMALL RIBOSOMAL SUBUNIT PROTEIN BS6M"/>
    <property type="match status" value="1"/>
</dbReference>
<dbReference type="GO" id="GO:0005840">
    <property type="term" value="C:ribosome"/>
    <property type="evidence" value="ECO:0007669"/>
    <property type="project" value="UniProtKB-KW"/>
</dbReference>
<comment type="function">
    <text evidence="4 6">Binds together with bS18 to 16S ribosomal RNA.</text>
</comment>
<evidence type="ECO:0000256" key="7">
    <source>
        <dbReference type="SAM" id="MobiDB-lite"/>
    </source>
</evidence>
<dbReference type="SUPFAM" id="SSF54995">
    <property type="entry name" value="Ribosomal protein S6"/>
    <property type="match status" value="1"/>
</dbReference>
<keyword evidence="2 6" id="KW-0689">Ribosomal protein</keyword>
<dbReference type="InterPro" id="IPR035980">
    <property type="entry name" value="Ribosomal_bS6_sf"/>
</dbReference>
<dbReference type="HAMAP" id="MF_00360">
    <property type="entry name" value="Ribosomal_bS6"/>
    <property type="match status" value="1"/>
</dbReference>
<dbReference type="InterPro" id="IPR000529">
    <property type="entry name" value="Ribosomal_bS6"/>
</dbReference>
<keyword evidence="6" id="KW-0699">rRNA-binding</keyword>
<accession>A0ABZ2LHA3</accession>
<evidence type="ECO:0000256" key="1">
    <source>
        <dbReference type="ARBA" id="ARBA00009512"/>
    </source>
</evidence>
<sequence length="190" mass="21067">MALATTTQALKTKEYETIYILRGDVDPDTAEKVQNRVAEVVSRESGKLTKVEAWGRRRLAYPVAKFKKGVYVYVKYVGRGGLVNELERNLKLQDSVLKFQTVLLKDDVDEGTLTIDPEEVKLARLELPAEEEEKESRERALGLVDLPDARHSRDDRDGDRGEDDFADEEAAPESAATPKAEGGGSSGEEA</sequence>
<evidence type="ECO:0000256" key="3">
    <source>
        <dbReference type="ARBA" id="ARBA00023274"/>
    </source>
</evidence>
<evidence type="ECO:0000256" key="6">
    <source>
        <dbReference type="HAMAP-Rule" id="MF_00360"/>
    </source>
</evidence>
<comment type="similarity">
    <text evidence="1 6">Belongs to the bacterial ribosomal protein bS6 family.</text>
</comment>
<dbReference type="NCBIfam" id="TIGR00166">
    <property type="entry name" value="S6"/>
    <property type="match status" value="1"/>
</dbReference>
<dbReference type="InterPro" id="IPR020814">
    <property type="entry name" value="Ribosomal_S6_plastid/chlpt"/>
</dbReference>
<feature type="compositionally biased region" description="Acidic residues" evidence="7">
    <location>
        <begin position="160"/>
        <end position="171"/>
    </location>
</feature>
<dbReference type="Gene3D" id="3.30.70.60">
    <property type="match status" value="1"/>
</dbReference>
<dbReference type="PANTHER" id="PTHR21011">
    <property type="entry name" value="MITOCHONDRIAL 28S RIBOSOMAL PROTEIN S6"/>
    <property type="match status" value="1"/>
</dbReference>
<evidence type="ECO:0000256" key="5">
    <source>
        <dbReference type="ARBA" id="ARBA00035294"/>
    </source>
</evidence>
<evidence type="ECO:0000313" key="9">
    <source>
        <dbReference type="Proteomes" id="UP001374803"/>
    </source>
</evidence>
<evidence type="ECO:0000313" key="8">
    <source>
        <dbReference type="EMBL" id="WXB09151.1"/>
    </source>
</evidence>
<dbReference type="EMBL" id="CP089983">
    <property type="protein sequence ID" value="WXB09151.1"/>
    <property type="molecule type" value="Genomic_DNA"/>
</dbReference>
<dbReference type="Proteomes" id="UP001374803">
    <property type="component" value="Chromosome"/>
</dbReference>
<proteinExistence type="inferred from homology"/>
<dbReference type="InterPro" id="IPR014717">
    <property type="entry name" value="Transl_elong_EF1B/ribsomal_bS6"/>
</dbReference>
<feature type="compositionally biased region" description="Basic and acidic residues" evidence="7">
    <location>
        <begin position="147"/>
        <end position="159"/>
    </location>
</feature>
<protein>
    <recommendedName>
        <fullName evidence="5 6">Small ribosomal subunit protein bS6</fullName>
    </recommendedName>
</protein>
<keyword evidence="6" id="KW-0694">RNA-binding</keyword>
<name>A0ABZ2LHA3_9BACT</name>
<dbReference type="CDD" id="cd00473">
    <property type="entry name" value="bS6"/>
    <property type="match status" value="1"/>
</dbReference>
<evidence type="ECO:0000256" key="2">
    <source>
        <dbReference type="ARBA" id="ARBA00022980"/>
    </source>
</evidence>
<reference evidence="8" key="1">
    <citation type="submission" date="2021-12" db="EMBL/GenBank/DDBJ databases">
        <title>Discovery of the Pendulisporaceae a myxobacterial family with distinct sporulation behavior and unique specialized metabolism.</title>
        <authorList>
            <person name="Garcia R."/>
            <person name="Popoff A."/>
            <person name="Bader C.D."/>
            <person name="Loehr J."/>
            <person name="Walesch S."/>
            <person name="Walt C."/>
            <person name="Boldt J."/>
            <person name="Bunk B."/>
            <person name="Haeckl F.J.F.P.J."/>
            <person name="Gunesch A.P."/>
            <person name="Birkelbach J."/>
            <person name="Nuebel U."/>
            <person name="Pietschmann T."/>
            <person name="Bach T."/>
            <person name="Mueller R."/>
        </authorList>
    </citation>
    <scope>NUCLEOTIDE SEQUENCE</scope>
    <source>
        <strain evidence="8">MSr11367</strain>
    </source>
</reference>
<keyword evidence="3 6" id="KW-0687">Ribonucleoprotein</keyword>
<keyword evidence="9" id="KW-1185">Reference proteome</keyword>
<gene>
    <name evidence="6 8" type="primary">rpsF</name>
    <name evidence="8" type="ORF">LVJ94_18185</name>
</gene>
<evidence type="ECO:0000256" key="4">
    <source>
        <dbReference type="ARBA" id="ARBA00035104"/>
    </source>
</evidence>